<keyword evidence="2 5" id="KW-0119">Carbohydrate metabolism</keyword>
<dbReference type="CDD" id="cd10792">
    <property type="entry name" value="GH57N_AmyC_like"/>
    <property type="match status" value="1"/>
</dbReference>
<dbReference type="AlphaFoldDB" id="A0A3D8P3Z0"/>
<evidence type="ECO:0000259" key="6">
    <source>
        <dbReference type="Pfam" id="PF03065"/>
    </source>
</evidence>
<feature type="binding site" evidence="4">
    <location>
        <position position="240"/>
    </location>
    <ligand>
        <name>substrate</name>
    </ligand>
</feature>
<dbReference type="InterPro" id="IPR004300">
    <property type="entry name" value="Glyco_hydro_57_N"/>
</dbReference>
<proteinExistence type="inferred from homology"/>
<dbReference type="Proteomes" id="UP000256329">
    <property type="component" value="Unassembled WGS sequence"/>
</dbReference>
<evidence type="ECO:0000313" key="8">
    <source>
        <dbReference type="EMBL" id="RDV82092.1"/>
    </source>
</evidence>
<evidence type="ECO:0000256" key="2">
    <source>
        <dbReference type="ARBA" id="ARBA00023277"/>
    </source>
</evidence>
<evidence type="ECO:0000256" key="3">
    <source>
        <dbReference type="PIRSR" id="PIRSR640042-1"/>
    </source>
</evidence>
<evidence type="ECO:0000256" key="4">
    <source>
        <dbReference type="PIRSR" id="PIRSR640042-2"/>
    </source>
</evidence>
<dbReference type="Gene3D" id="3.20.110.10">
    <property type="entry name" value="Glycoside hydrolase 38, N terminal domain"/>
    <property type="match status" value="1"/>
</dbReference>
<accession>A0A3D8P3Z0</accession>
<keyword evidence="9" id="KW-1185">Reference proteome</keyword>
<evidence type="ECO:0000259" key="7">
    <source>
        <dbReference type="Pfam" id="PF09210"/>
    </source>
</evidence>
<dbReference type="Pfam" id="PF09210">
    <property type="entry name" value="BE_C"/>
    <property type="match status" value="1"/>
</dbReference>
<dbReference type="InterPro" id="IPR015293">
    <property type="entry name" value="BE_C"/>
</dbReference>
<gene>
    <name evidence="8" type="ORF">DXX99_08055</name>
</gene>
<dbReference type="PANTHER" id="PTHR41695">
    <property type="entry name" value="1,4-ALPHA-GLUCAN BRANCHING ENZYME RV3031-RELATED"/>
    <property type="match status" value="1"/>
</dbReference>
<evidence type="ECO:0000256" key="5">
    <source>
        <dbReference type="RuleBase" id="RU361196"/>
    </source>
</evidence>
<feature type="domain" description="1,4-alpha-glucan branching enzyme C-terminal" evidence="7">
    <location>
        <begin position="423"/>
        <end position="523"/>
    </location>
</feature>
<sequence length="528" mass="62149">MAKGYLALVLHAHLPFVRHPEHAWSLEERWLYEAITECYIPLIWVMEGFLKDGVKARLTLSLSPTLLTMLTDPFLLERYRRHLEKLSELLAKEIERTANTPFERVVAMYQRRFERLRQTLESYRWNLVEAFRRFKEAGILEIITCAATHGYLPLLTVNPAAVKAQITVAVDLYRRIFGHNPPGFWLPECAYSPGIDAYLKAHGIKYFFLDTHGVLFASHRPRFGVFAPIYCPSEVAAFGRDVESSKQVWSAKEGYPGDFDYREYYRDIGFDLDYDYIKDYIHPDGIRVATGLKYYRITGKTEHKEPYVPEWATAKADIHAGNFMFNREHQIRYLCRFMDRPPIIVAPYDAELFGHWWFEGPQWLDFLVRKIVFDQQIIELVTPSDYLRRHPCNQVATPCASSWGNKGYHEIWLCGANDWIYRHLHWAADRMTELARRYPESEGWLRRALNQAARELLLAQASDWPFIMATGTMVEYAVYRVKSHLNNFLELYRQITGNRLRPDFVEELEYRHPIFPHIDYRIYATPDP</sequence>
<dbReference type="InterPro" id="IPR028995">
    <property type="entry name" value="Glyco_hydro_57/38_cen_sf"/>
</dbReference>
<organism evidence="8 9">
    <name type="scientific">Ammonifex thiophilus</name>
    <dbReference type="NCBI Taxonomy" id="444093"/>
    <lineage>
        <taxon>Bacteria</taxon>
        <taxon>Bacillati</taxon>
        <taxon>Bacillota</taxon>
        <taxon>Clostridia</taxon>
        <taxon>Thermoanaerobacterales</taxon>
        <taxon>Thermoanaerobacteraceae</taxon>
        <taxon>Ammonifex</taxon>
    </lineage>
</organism>
<dbReference type="RefSeq" id="WP_115792985.1">
    <property type="nucleotide sequence ID" value="NZ_QSLN01000012.1"/>
</dbReference>
<feature type="binding site" evidence="4">
    <location>
        <position position="403"/>
    </location>
    <ligand>
        <name>substrate</name>
    </ligand>
</feature>
<reference evidence="8 9" key="1">
    <citation type="submission" date="2018-08" db="EMBL/GenBank/DDBJ databases">
        <title>Form III RuBisCO-mediated autotrophy in Thermodesulfobium bacteria.</title>
        <authorList>
            <person name="Toshchakov S.V."/>
            <person name="Kublanov I.V."/>
            <person name="Frolov E."/>
            <person name="Bonch-Osmolovskaya E.A."/>
            <person name="Tourova T.P."/>
            <person name="Chernych N.A."/>
            <person name="Lebedinsky A.V."/>
        </authorList>
    </citation>
    <scope>NUCLEOTIDE SEQUENCE [LARGE SCALE GENOMIC DNA]</scope>
    <source>
        <strain evidence="8 9">SR</strain>
    </source>
</reference>
<dbReference type="InterPro" id="IPR027291">
    <property type="entry name" value="Glyco_hydro_38_N_sf"/>
</dbReference>
<feature type="domain" description="Glycoside hydrolase family 57 N-terminal" evidence="6">
    <location>
        <begin position="7"/>
        <end position="391"/>
    </location>
</feature>
<feature type="binding site" evidence="4">
    <location>
        <position position="463"/>
    </location>
    <ligand>
        <name>substrate</name>
    </ligand>
</feature>
<feature type="active site" description="Proton donor" evidence="3">
    <location>
        <position position="349"/>
    </location>
</feature>
<protein>
    <submittedName>
        <fullName evidence="8">DUF1957 domain-containing protein</fullName>
    </submittedName>
</protein>
<dbReference type="Pfam" id="PF03065">
    <property type="entry name" value="Glyco_hydro_57"/>
    <property type="match status" value="1"/>
</dbReference>
<dbReference type="InterPro" id="IPR011330">
    <property type="entry name" value="Glyco_hydro/deAcase_b/a-brl"/>
</dbReference>
<comment type="similarity">
    <text evidence="1 5">Belongs to the glycosyl hydrolase 57 family.</text>
</comment>
<dbReference type="EMBL" id="QSLN01000012">
    <property type="protein sequence ID" value="RDV82092.1"/>
    <property type="molecule type" value="Genomic_DNA"/>
</dbReference>
<dbReference type="GO" id="GO:0003844">
    <property type="term" value="F:1,4-alpha-glucan branching enzyme activity"/>
    <property type="evidence" value="ECO:0007669"/>
    <property type="project" value="InterPro"/>
</dbReference>
<dbReference type="InterPro" id="IPR037090">
    <property type="entry name" value="57_glycoside_trans_central"/>
</dbReference>
<dbReference type="Gene3D" id="1.20.1430.10">
    <property type="entry name" value="Families 57/38 glycoside transferase, middle domain"/>
    <property type="match status" value="1"/>
</dbReference>
<evidence type="ECO:0000313" key="9">
    <source>
        <dbReference type="Proteomes" id="UP000256329"/>
    </source>
</evidence>
<feature type="binding site" evidence="4">
    <location>
        <position position="257"/>
    </location>
    <ligand>
        <name>substrate</name>
    </ligand>
</feature>
<comment type="caution">
    <text evidence="8">The sequence shown here is derived from an EMBL/GenBank/DDBJ whole genome shotgun (WGS) entry which is preliminary data.</text>
</comment>
<evidence type="ECO:0000256" key="1">
    <source>
        <dbReference type="ARBA" id="ARBA00006821"/>
    </source>
</evidence>
<dbReference type="GO" id="GO:0005576">
    <property type="term" value="C:extracellular region"/>
    <property type="evidence" value="ECO:0007669"/>
    <property type="project" value="TreeGrafter"/>
</dbReference>
<dbReference type="GO" id="GO:0030979">
    <property type="term" value="P:alpha-glucan biosynthetic process"/>
    <property type="evidence" value="ECO:0007669"/>
    <property type="project" value="InterPro"/>
</dbReference>
<dbReference type="SUPFAM" id="SSF88688">
    <property type="entry name" value="Families 57/38 glycoside transferase middle domain"/>
    <property type="match status" value="1"/>
</dbReference>
<dbReference type="SUPFAM" id="SSF88713">
    <property type="entry name" value="Glycoside hydrolase/deacetylase"/>
    <property type="match status" value="1"/>
</dbReference>
<dbReference type="OrthoDB" id="9803279at2"/>
<name>A0A3D8P3Z0_9THEO</name>
<feature type="active site" description="Nucleophile" evidence="3">
    <location>
        <position position="188"/>
    </location>
</feature>
<dbReference type="InterPro" id="IPR040042">
    <property type="entry name" value="Branching_enz_MT3115-like"/>
</dbReference>
<dbReference type="PANTHER" id="PTHR41695:SF1">
    <property type="entry name" value="1,4-ALPHA-GLUCAN BRANCHING ENZYME TK1436"/>
    <property type="match status" value="1"/>
</dbReference>